<dbReference type="Pfam" id="PF03100">
    <property type="entry name" value="CcmE"/>
    <property type="match status" value="1"/>
</dbReference>
<dbReference type="GO" id="GO:0017004">
    <property type="term" value="P:cytochrome complex assembly"/>
    <property type="evidence" value="ECO:0007669"/>
    <property type="project" value="UniProtKB-KW"/>
</dbReference>
<evidence type="ECO:0000256" key="10">
    <source>
        <dbReference type="SAM" id="Phobius"/>
    </source>
</evidence>
<keyword evidence="8" id="KW-0408">Iron</keyword>
<keyword evidence="3 10" id="KW-0812">Transmembrane</keyword>
<evidence type="ECO:0000256" key="8">
    <source>
        <dbReference type="ARBA" id="ARBA00023004"/>
    </source>
</evidence>
<evidence type="ECO:0000256" key="3">
    <source>
        <dbReference type="ARBA" id="ARBA00022692"/>
    </source>
</evidence>
<sequence length="147" mass="15541">MSGTAVAQPVEGGRRRGLDLRLLVAALAIAGAVAYLMYTGLQSTAASYFVTVSELEQRAAEVEGKRVRVGGEVVPGSIRLGGPGEPIHFEVTDGTSRLAVIYEGVLPDIFAEGRHVIVEGTFRTGQPIAADTLLTQCPSRFESQLAQ</sequence>
<evidence type="ECO:0000256" key="1">
    <source>
        <dbReference type="ARBA" id="ARBA00004370"/>
    </source>
</evidence>
<keyword evidence="9 10" id="KW-0472">Membrane</keyword>
<proteinExistence type="predicted"/>
<dbReference type="InterPro" id="IPR036127">
    <property type="entry name" value="CcmE-like_sf"/>
</dbReference>
<dbReference type="SUPFAM" id="SSF82093">
    <property type="entry name" value="Heme chaperone CcmE"/>
    <property type="match status" value="1"/>
</dbReference>
<keyword evidence="6" id="KW-0735">Signal-anchor</keyword>
<keyword evidence="7 10" id="KW-1133">Transmembrane helix</keyword>
<evidence type="ECO:0000313" key="11">
    <source>
        <dbReference type="EMBL" id="HEG90865.1"/>
    </source>
</evidence>
<dbReference type="Gene3D" id="2.40.50.140">
    <property type="entry name" value="Nucleic acid-binding proteins"/>
    <property type="match status" value="1"/>
</dbReference>
<evidence type="ECO:0000256" key="7">
    <source>
        <dbReference type="ARBA" id="ARBA00022989"/>
    </source>
</evidence>
<dbReference type="EMBL" id="DSIY01000131">
    <property type="protein sequence ID" value="HEG90865.1"/>
    <property type="molecule type" value="Genomic_DNA"/>
</dbReference>
<keyword evidence="2" id="KW-0349">Heme</keyword>
<dbReference type="GO" id="GO:0017003">
    <property type="term" value="P:protein-heme linkage"/>
    <property type="evidence" value="ECO:0007669"/>
    <property type="project" value="InterPro"/>
</dbReference>
<accession>A0A831X851</accession>
<comment type="caution">
    <text evidence="11">The sequence shown here is derived from an EMBL/GenBank/DDBJ whole genome shotgun (WGS) entry which is preliminary data.</text>
</comment>
<comment type="subcellular location">
    <subcellularLocation>
        <location evidence="1">Membrane</location>
    </subcellularLocation>
</comment>
<dbReference type="PANTHER" id="PTHR34128">
    <property type="entry name" value="CYTOCHROME C-TYPE BIOGENESIS PROTEIN CCME HOMOLOG, MITOCHONDRIAL"/>
    <property type="match status" value="1"/>
</dbReference>
<dbReference type="AlphaFoldDB" id="A0A831X851"/>
<reference evidence="11" key="1">
    <citation type="journal article" date="2020" name="mSystems">
        <title>Genome- and Community-Level Interaction Insights into Carbon Utilization and Element Cycling Functions of Hydrothermarchaeota in Hydrothermal Sediment.</title>
        <authorList>
            <person name="Zhou Z."/>
            <person name="Liu Y."/>
            <person name="Xu W."/>
            <person name="Pan J."/>
            <person name="Luo Z.H."/>
            <person name="Li M."/>
        </authorList>
    </citation>
    <scope>NUCLEOTIDE SEQUENCE [LARGE SCALE GENOMIC DNA]</scope>
    <source>
        <strain evidence="11">SpSt-210</strain>
    </source>
</reference>
<dbReference type="GO" id="GO:0020037">
    <property type="term" value="F:heme binding"/>
    <property type="evidence" value="ECO:0007669"/>
    <property type="project" value="InterPro"/>
</dbReference>
<organism evidence="11">
    <name type="scientific">Thermorudis peleae</name>
    <dbReference type="NCBI Taxonomy" id="1382356"/>
    <lineage>
        <taxon>Bacteria</taxon>
        <taxon>Pseudomonadati</taxon>
        <taxon>Thermomicrobiota</taxon>
        <taxon>Thermomicrobia</taxon>
        <taxon>Thermomicrobia incertae sedis</taxon>
        <taxon>Thermorudis</taxon>
    </lineage>
</organism>
<dbReference type="PANTHER" id="PTHR34128:SF2">
    <property type="entry name" value="CYTOCHROME C-TYPE BIOGENESIS PROTEIN CCME HOMOLOG, MITOCHONDRIAL"/>
    <property type="match status" value="1"/>
</dbReference>
<evidence type="ECO:0000256" key="9">
    <source>
        <dbReference type="ARBA" id="ARBA00023136"/>
    </source>
</evidence>
<dbReference type="InterPro" id="IPR004329">
    <property type="entry name" value="CcmE"/>
</dbReference>
<evidence type="ECO:0000256" key="5">
    <source>
        <dbReference type="ARBA" id="ARBA00022748"/>
    </source>
</evidence>
<gene>
    <name evidence="11" type="ORF">ENP34_05425</name>
</gene>
<dbReference type="GO" id="GO:0005886">
    <property type="term" value="C:plasma membrane"/>
    <property type="evidence" value="ECO:0007669"/>
    <property type="project" value="InterPro"/>
</dbReference>
<name>A0A831X851_9BACT</name>
<dbReference type="InterPro" id="IPR012340">
    <property type="entry name" value="NA-bd_OB-fold"/>
</dbReference>
<evidence type="ECO:0000256" key="4">
    <source>
        <dbReference type="ARBA" id="ARBA00022723"/>
    </source>
</evidence>
<dbReference type="GO" id="GO:0046872">
    <property type="term" value="F:metal ion binding"/>
    <property type="evidence" value="ECO:0007669"/>
    <property type="project" value="UniProtKB-KW"/>
</dbReference>
<evidence type="ECO:0000256" key="2">
    <source>
        <dbReference type="ARBA" id="ARBA00022617"/>
    </source>
</evidence>
<feature type="transmembrane region" description="Helical" evidence="10">
    <location>
        <begin position="20"/>
        <end position="38"/>
    </location>
</feature>
<keyword evidence="4" id="KW-0479">Metal-binding</keyword>
<protein>
    <submittedName>
        <fullName evidence="11">Cytochrome c maturation protein CcmE</fullName>
    </submittedName>
</protein>
<evidence type="ECO:0000256" key="6">
    <source>
        <dbReference type="ARBA" id="ARBA00022968"/>
    </source>
</evidence>
<keyword evidence="5" id="KW-0201">Cytochrome c-type biogenesis</keyword>